<comment type="caution">
    <text evidence="2">The sequence shown here is derived from an EMBL/GenBank/DDBJ whole genome shotgun (WGS) entry which is preliminary data.</text>
</comment>
<dbReference type="SUPFAM" id="SSF55804">
    <property type="entry name" value="Phoshotransferase/anion transport protein"/>
    <property type="match status" value="1"/>
</dbReference>
<dbReference type="RefSeq" id="WP_056954074.1">
    <property type="nucleotide sequence ID" value="NZ_AZDY01000041.1"/>
</dbReference>
<proteinExistence type="predicted"/>
<evidence type="ECO:0000313" key="2">
    <source>
        <dbReference type="EMBL" id="KRK81750.1"/>
    </source>
</evidence>
<sequence length="148" mass="16277">MFDEEIVLLDITPKDSTEALSMVSDELIKKAVVKESYKDAVIKREKEFPTGLNAPSCGIAIPHTDAIHVNKPQIAIARLAQPVKFLQMGDGADVEAKLIFMLALKEPHAQLETLQKLMALIQNETAVTELIAAKDSKTVINVLKENDL</sequence>
<dbReference type="Pfam" id="PF00359">
    <property type="entry name" value="PTS_EIIA_2"/>
    <property type="match status" value="1"/>
</dbReference>
<dbReference type="InterPro" id="IPR051541">
    <property type="entry name" value="PTS_SugarTrans_NitroReg"/>
</dbReference>
<dbReference type="PANTHER" id="PTHR47738">
    <property type="entry name" value="PTS SYSTEM FRUCTOSE-LIKE EIIA COMPONENT-RELATED"/>
    <property type="match status" value="1"/>
</dbReference>
<dbReference type="AlphaFoldDB" id="A0A0R1KDV1"/>
<name>A0A0R1KDV1_9LACO</name>
<dbReference type="Gene3D" id="3.40.930.10">
    <property type="entry name" value="Mannitol-specific EII, Chain A"/>
    <property type="match status" value="1"/>
</dbReference>
<keyword evidence="3" id="KW-1185">Reference proteome</keyword>
<dbReference type="STRING" id="1423788.FC78_GL000048"/>
<dbReference type="OrthoDB" id="370976at2"/>
<dbReference type="InterPro" id="IPR002178">
    <property type="entry name" value="PTS_EIIA_type-2_dom"/>
</dbReference>
<dbReference type="InterPro" id="IPR016152">
    <property type="entry name" value="PTrfase/Anion_transptr"/>
</dbReference>
<dbReference type="CDD" id="cd00211">
    <property type="entry name" value="PTS_IIA_fru"/>
    <property type="match status" value="1"/>
</dbReference>
<protein>
    <submittedName>
        <fullName evidence="2">PTS family fructose mannitol porter component IIA</fullName>
    </submittedName>
</protein>
<accession>A0A0R1KDV1</accession>
<organism evidence="2 3">
    <name type="scientific">Companilactobacillus bobalius DSM 19674</name>
    <dbReference type="NCBI Taxonomy" id="1423788"/>
    <lineage>
        <taxon>Bacteria</taxon>
        <taxon>Bacillati</taxon>
        <taxon>Bacillota</taxon>
        <taxon>Bacilli</taxon>
        <taxon>Lactobacillales</taxon>
        <taxon>Lactobacillaceae</taxon>
        <taxon>Companilactobacillus</taxon>
        <taxon>Companilactobacillus bobalius</taxon>
    </lineage>
</organism>
<dbReference type="EMBL" id="AZDY01000041">
    <property type="protein sequence ID" value="KRK81750.1"/>
    <property type="molecule type" value="Genomic_DNA"/>
</dbReference>
<reference evidence="2 3" key="1">
    <citation type="journal article" date="2015" name="Genome Announc.">
        <title>Expanding the biotechnology potential of lactobacilli through comparative genomics of 213 strains and associated genera.</title>
        <authorList>
            <person name="Sun Z."/>
            <person name="Harris H.M."/>
            <person name="McCann A."/>
            <person name="Guo C."/>
            <person name="Argimon S."/>
            <person name="Zhang W."/>
            <person name="Yang X."/>
            <person name="Jeffery I.B."/>
            <person name="Cooney J.C."/>
            <person name="Kagawa T.F."/>
            <person name="Liu W."/>
            <person name="Song Y."/>
            <person name="Salvetti E."/>
            <person name="Wrobel A."/>
            <person name="Rasinkangas P."/>
            <person name="Parkhill J."/>
            <person name="Rea M.C."/>
            <person name="O'Sullivan O."/>
            <person name="Ritari J."/>
            <person name="Douillard F.P."/>
            <person name="Paul Ross R."/>
            <person name="Yang R."/>
            <person name="Briner A.E."/>
            <person name="Felis G.E."/>
            <person name="de Vos W.M."/>
            <person name="Barrangou R."/>
            <person name="Klaenhammer T.R."/>
            <person name="Caufield P.W."/>
            <person name="Cui Y."/>
            <person name="Zhang H."/>
            <person name="O'Toole P.W."/>
        </authorList>
    </citation>
    <scope>NUCLEOTIDE SEQUENCE [LARGE SCALE GENOMIC DNA]</scope>
    <source>
        <strain evidence="2 3">DSM 19674</strain>
    </source>
</reference>
<feature type="domain" description="PTS EIIA type-2" evidence="1">
    <location>
        <begin position="1"/>
        <end position="146"/>
    </location>
</feature>
<dbReference type="PANTHER" id="PTHR47738:SF3">
    <property type="entry name" value="PHOSPHOTRANSFERASE SYSTEM MANNITOL_FRUCTOSE-SPECIFIC IIA DOMAIN CONTAINING PROTEIN"/>
    <property type="match status" value="1"/>
</dbReference>
<evidence type="ECO:0000313" key="3">
    <source>
        <dbReference type="Proteomes" id="UP000051515"/>
    </source>
</evidence>
<dbReference type="PATRIC" id="fig|1423788.3.peg.55"/>
<gene>
    <name evidence="2" type="ORF">FC78_GL000048</name>
</gene>
<evidence type="ECO:0000259" key="1">
    <source>
        <dbReference type="PROSITE" id="PS51094"/>
    </source>
</evidence>
<dbReference type="Proteomes" id="UP000051515">
    <property type="component" value="Unassembled WGS sequence"/>
</dbReference>
<dbReference type="PROSITE" id="PS51094">
    <property type="entry name" value="PTS_EIIA_TYPE_2"/>
    <property type="match status" value="1"/>
</dbReference>